<dbReference type="PANTHER" id="PTHR11571:SF150">
    <property type="entry name" value="GLUTATHIONE S-TRANSFERASE"/>
    <property type="match status" value="1"/>
</dbReference>
<dbReference type="InterPro" id="IPR036282">
    <property type="entry name" value="Glutathione-S-Trfase_C_sf"/>
</dbReference>
<dbReference type="InterPro" id="IPR040079">
    <property type="entry name" value="Glutathione_S-Trfase"/>
</dbReference>
<organism evidence="3 4">
    <name type="scientific">Polysphondylium violaceum</name>
    <dbReference type="NCBI Taxonomy" id="133409"/>
    <lineage>
        <taxon>Eukaryota</taxon>
        <taxon>Amoebozoa</taxon>
        <taxon>Evosea</taxon>
        <taxon>Eumycetozoa</taxon>
        <taxon>Dictyostelia</taxon>
        <taxon>Dictyosteliales</taxon>
        <taxon>Dictyosteliaceae</taxon>
        <taxon>Polysphondylium</taxon>
    </lineage>
</organism>
<protein>
    <recommendedName>
        <fullName evidence="5">Glutathione S-transferase</fullName>
    </recommendedName>
</protein>
<dbReference type="SUPFAM" id="SSF47616">
    <property type="entry name" value="GST C-terminal domain-like"/>
    <property type="match status" value="1"/>
</dbReference>
<feature type="domain" description="GST C-terminal" evidence="2">
    <location>
        <begin position="97"/>
        <end position="211"/>
    </location>
</feature>
<dbReference type="InterPro" id="IPR004046">
    <property type="entry name" value="GST_C"/>
</dbReference>
<dbReference type="PROSITE" id="PS50404">
    <property type="entry name" value="GST_NTER"/>
    <property type="match status" value="1"/>
</dbReference>
<dbReference type="InterPro" id="IPR004045">
    <property type="entry name" value="Glutathione_S-Trfase_N"/>
</dbReference>
<dbReference type="GO" id="GO:0004364">
    <property type="term" value="F:glutathione transferase activity"/>
    <property type="evidence" value="ECO:0007669"/>
    <property type="project" value="TreeGrafter"/>
</dbReference>
<dbReference type="InterPro" id="IPR036249">
    <property type="entry name" value="Thioredoxin-like_sf"/>
</dbReference>
<dbReference type="InterPro" id="IPR010987">
    <property type="entry name" value="Glutathione-S-Trfase_C-like"/>
</dbReference>
<evidence type="ECO:0000313" key="3">
    <source>
        <dbReference type="EMBL" id="KAF2072055.1"/>
    </source>
</evidence>
<gene>
    <name evidence="3" type="ORF">CYY_006621</name>
</gene>
<dbReference type="OrthoDB" id="16788at2759"/>
<dbReference type="Proteomes" id="UP000695562">
    <property type="component" value="Unassembled WGS sequence"/>
</dbReference>
<accession>A0A8J4PQ13</accession>
<dbReference type="Pfam" id="PF02798">
    <property type="entry name" value="GST_N"/>
    <property type="match status" value="1"/>
</dbReference>
<reference evidence="3" key="1">
    <citation type="submission" date="2020-01" db="EMBL/GenBank/DDBJ databases">
        <title>Development of genomics and gene disruption for Polysphondylium violaceum indicates a role for the polyketide synthase stlB in stalk morphogenesis.</title>
        <authorList>
            <person name="Narita B."/>
            <person name="Kawabe Y."/>
            <person name="Kin K."/>
            <person name="Saito T."/>
            <person name="Gibbs R."/>
            <person name="Kuspa A."/>
            <person name="Muzny D."/>
            <person name="Queller D."/>
            <person name="Richards S."/>
            <person name="Strassman J."/>
            <person name="Sucgang R."/>
            <person name="Worley K."/>
            <person name="Schaap P."/>
        </authorList>
    </citation>
    <scope>NUCLEOTIDE SEQUENCE</scope>
    <source>
        <strain evidence="3">QSvi11</strain>
    </source>
</reference>
<sequence length="211" mass="24341">MSTPTTNNNNIIASALNSTLPTIVYFRNRGKAEISRLLLAYFNVEFLDARVETIDDELRQILPYSQLPIYKEGEFVLAQSSAIARYLAEKYDFIGKTLQEKAIAHEIVDAIWDLVVPIVRASTDADKEKVKSLIQQFLTNWEKRIEKYTYIAQGDGYTYADLAIYFAYDYVSFLGYSNETQGYPKLESLKQHFETIPSIKRYIESRPVTKF</sequence>
<dbReference type="Gene3D" id="1.20.1050.130">
    <property type="match status" value="1"/>
</dbReference>
<dbReference type="CDD" id="cd03039">
    <property type="entry name" value="GST_N_Sigma_like"/>
    <property type="match status" value="1"/>
</dbReference>
<name>A0A8J4PQ13_9MYCE</name>
<proteinExistence type="predicted"/>
<dbReference type="Pfam" id="PF14497">
    <property type="entry name" value="GST_C_3"/>
    <property type="match status" value="1"/>
</dbReference>
<dbReference type="AlphaFoldDB" id="A0A8J4PQ13"/>
<dbReference type="PANTHER" id="PTHR11571">
    <property type="entry name" value="GLUTATHIONE S-TRANSFERASE"/>
    <property type="match status" value="1"/>
</dbReference>
<dbReference type="SUPFAM" id="SSF52833">
    <property type="entry name" value="Thioredoxin-like"/>
    <property type="match status" value="1"/>
</dbReference>
<dbReference type="SFLD" id="SFLDS00019">
    <property type="entry name" value="Glutathione_Transferase_(cytos"/>
    <property type="match status" value="1"/>
</dbReference>
<dbReference type="EMBL" id="AJWJ01000314">
    <property type="protein sequence ID" value="KAF2072055.1"/>
    <property type="molecule type" value="Genomic_DNA"/>
</dbReference>
<keyword evidence="4" id="KW-1185">Reference proteome</keyword>
<dbReference type="GO" id="GO:0006749">
    <property type="term" value="P:glutathione metabolic process"/>
    <property type="evidence" value="ECO:0007669"/>
    <property type="project" value="TreeGrafter"/>
</dbReference>
<dbReference type="PROSITE" id="PS50405">
    <property type="entry name" value="GST_CTER"/>
    <property type="match status" value="1"/>
</dbReference>
<feature type="domain" description="GST N-terminal" evidence="1">
    <location>
        <begin position="19"/>
        <end position="95"/>
    </location>
</feature>
<dbReference type="InterPro" id="IPR050213">
    <property type="entry name" value="GST_superfamily"/>
</dbReference>
<evidence type="ECO:0000259" key="1">
    <source>
        <dbReference type="PROSITE" id="PS50404"/>
    </source>
</evidence>
<dbReference type="CDD" id="cd03192">
    <property type="entry name" value="GST_C_Sigma_like"/>
    <property type="match status" value="1"/>
</dbReference>
<comment type="caution">
    <text evidence="3">The sequence shown here is derived from an EMBL/GenBank/DDBJ whole genome shotgun (WGS) entry which is preliminary data.</text>
</comment>
<evidence type="ECO:0008006" key="5">
    <source>
        <dbReference type="Google" id="ProtNLM"/>
    </source>
</evidence>
<evidence type="ECO:0000259" key="2">
    <source>
        <dbReference type="PROSITE" id="PS50405"/>
    </source>
</evidence>
<evidence type="ECO:0000313" key="4">
    <source>
        <dbReference type="Proteomes" id="UP000695562"/>
    </source>
</evidence>